<proteinExistence type="predicted"/>
<name>A0A2T2WTG8_9FIRM</name>
<protein>
    <submittedName>
        <fullName evidence="1">Uncharacterized protein</fullName>
    </submittedName>
</protein>
<organism evidence="1 2">
    <name type="scientific">Sulfobacillus benefaciens</name>
    <dbReference type="NCBI Taxonomy" id="453960"/>
    <lineage>
        <taxon>Bacteria</taxon>
        <taxon>Bacillati</taxon>
        <taxon>Bacillota</taxon>
        <taxon>Clostridia</taxon>
        <taxon>Eubacteriales</taxon>
        <taxon>Clostridiales Family XVII. Incertae Sedis</taxon>
        <taxon>Sulfobacillus</taxon>
    </lineage>
</organism>
<evidence type="ECO:0000313" key="2">
    <source>
        <dbReference type="Proteomes" id="UP000242699"/>
    </source>
</evidence>
<evidence type="ECO:0000313" key="1">
    <source>
        <dbReference type="EMBL" id="PSR25535.1"/>
    </source>
</evidence>
<dbReference type="AlphaFoldDB" id="A0A2T2WTG8"/>
<accession>A0A2T2WTG8</accession>
<dbReference type="Proteomes" id="UP000242699">
    <property type="component" value="Unassembled WGS sequence"/>
</dbReference>
<sequence>MTVGTLRAMLQDLPEDMPVVAHPGGLDLLNEAILDATARVTVMTEVLETFRDALDGTSYRQKVWHYRSRPNTPQQSVLLIIGDDQA</sequence>
<reference evidence="1 2" key="1">
    <citation type="journal article" date="2014" name="BMC Genomics">
        <title>Comparison of environmental and isolate Sulfobacillus genomes reveals diverse carbon, sulfur, nitrogen, and hydrogen metabolisms.</title>
        <authorList>
            <person name="Justice N.B."/>
            <person name="Norman A."/>
            <person name="Brown C.T."/>
            <person name="Singh A."/>
            <person name="Thomas B.C."/>
            <person name="Banfield J.F."/>
        </authorList>
    </citation>
    <scope>NUCLEOTIDE SEQUENCE [LARGE SCALE GENOMIC DNA]</scope>
    <source>
        <strain evidence="1">AMDSBA1</strain>
    </source>
</reference>
<gene>
    <name evidence="1" type="ORF">C7B43_16635</name>
</gene>
<dbReference type="EMBL" id="PXYT01000053">
    <property type="protein sequence ID" value="PSR25535.1"/>
    <property type="molecule type" value="Genomic_DNA"/>
</dbReference>
<comment type="caution">
    <text evidence="1">The sequence shown here is derived from an EMBL/GenBank/DDBJ whole genome shotgun (WGS) entry which is preliminary data.</text>
</comment>